<dbReference type="Proteomes" id="UP000325081">
    <property type="component" value="Unassembled WGS sequence"/>
</dbReference>
<sequence>MAAYAAVLSLTHIIKQLQHHPSPPISLDNQQVQSLTHNLTFLQHFLEGYSHGGGETLDALEGRIADSAHAAEDIIESHIVDRIELRCTRRTENADSIVDLVYRDLQRVIHDMGSILQEVLEFKEKFEISYVRMQANCSTAAKLSSSRSRSSGQNAMVGFDEVLIEAMDKLTSRQPDRQIITVSGMGGIGKTTLAKSIYENPLIKYHFDILAWATISQVYSVSEICLEILYGGNRQGREVSSVMHEHDLGDKLRKSLWGRRYLVVMDDMWSVKVWDKVKFFFPDNNNGSRIMITTRLSHVAFQLSCSSCRIMMNLLDDNRSWDLLCESAFGGESCPDVELEGIGKKIARNCRGLPLSIIVIGGFLAKSPPTRQHWEYIAQNLSSIVNSEDGERCLKILDMSYNELPVHLKPCFLHMGIFSEDAKIRVSSLIKLWVSEGFLKPVHGKCPEMAAEDYLKDLIDRNLVLVHKLGSTGTIKYCKIHDLVRDLCLRKVQKERFVNIVNSDYFARDGTSNERRICVPASSTDINFWHLSCVFGWIRNLQVRSLARTLIGDINHSLNMYRFKLLRVWRAFDTNFKPKSNGTRTNLRSKVEIFQLVNLRYLAIRLLWNRKADFPYVVHIWNLETLIVSLIEFTEGGVTVPYRSALTPLLDIWKMPLIRHVEFTKLDLVDPSETDGEDGFVSVLENLQTLRTVRNFKCTEEVVRRIPNVRKLGLLYEELEDLSFCCLNNIRRLNKLESFACSFFRKRPCRSYLVQNLIFPCSLIKLTLQGTELRWEDMALTTIGTLPYLQVLKLKFLSFVGFEWVTVEGQFRSLEYLLIDSCDDLKSWKTDSTHFPQLKHIVLRSLSKLKEIPLSIGDITTLESIELEYCSESAVFSAKDLVEEQVGLGNEGLRVRAQMAFCSQELQRLSSQPLHKSLCATIFEGSNDVHIAPQTSSSRSLNRFAPLRPAKTTSGDVLSIKPLIIKSVSSAPTAPSAQKGYPSVTRLPCLLVIWLYSYPSDYLSHLFMTLHVFLVNSLDPTYYVDQSIPYSS</sequence>
<evidence type="ECO:0000256" key="1">
    <source>
        <dbReference type="ARBA" id="ARBA00002074"/>
    </source>
</evidence>
<keyword evidence="7" id="KW-0677">Repeat</keyword>
<protein>
    <submittedName>
        <fullName evidence="13">Disease resistance protein</fullName>
    </submittedName>
</protein>
<proteinExistence type="inferred from homology"/>
<dbReference type="FunFam" id="3.40.50.300:FF:001091">
    <property type="entry name" value="Probable disease resistance protein At1g61300"/>
    <property type="match status" value="1"/>
</dbReference>
<dbReference type="InterPro" id="IPR042197">
    <property type="entry name" value="Apaf_helical"/>
</dbReference>
<evidence type="ECO:0000256" key="3">
    <source>
        <dbReference type="ARBA" id="ARBA00008894"/>
    </source>
</evidence>
<dbReference type="InterPro" id="IPR036388">
    <property type="entry name" value="WH-like_DNA-bd_sf"/>
</dbReference>
<keyword evidence="9" id="KW-0611">Plant defense</keyword>
<keyword evidence="14" id="KW-1185">Reference proteome</keyword>
<organism evidence="13 14">
    <name type="scientific">Striga asiatica</name>
    <name type="common">Asiatic witchweed</name>
    <name type="synonym">Buchnera asiatica</name>
    <dbReference type="NCBI Taxonomy" id="4170"/>
    <lineage>
        <taxon>Eukaryota</taxon>
        <taxon>Viridiplantae</taxon>
        <taxon>Streptophyta</taxon>
        <taxon>Embryophyta</taxon>
        <taxon>Tracheophyta</taxon>
        <taxon>Spermatophyta</taxon>
        <taxon>Magnoliopsida</taxon>
        <taxon>eudicotyledons</taxon>
        <taxon>Gunneridae</taxon>
        <taxon>Pentapetalae</taxon>
        <taxon>asterids</taxon>
        <taxon>lamiids</taxon>
        <taxon>Lamiales</taxon>
        <taxon>Orobanchaceae</taxon>
        <taxon>Buchnereae</taxon>
        <taxon>Striga</taxon>
    </lineage>
</organism>
<dbReference type="FunFam" id="1.10.10.10:FF:000322">
    <property type="entry name" value="Probable disease resistance protein At1g63360"/>
    <property type="match status" value="1"/>
</dbReference>
<dbReference type="AlphaFoldDB" id="A0A5A7RAB4"/>
<keyword evidence="8" id="KW-0547">Nucleotide-binding</keyword>
<dbReference type="Gene3D" id="3.80.10.10">
    <property type="entry name" value="Ribonuclease Inhibitor"/>
    <property type="match status" value="1"/>
</dbReference>
<keyword evidence="6" id="KW-0381">Hypersensitive response</keyword>
<dbReference type="PANTHER" id="PTHR23155">
    <property type="entry name" value="DISEASE RESISTANCE PROTEIN RP"/>
    <property type="match status" value="1"/>
</dbReference>
<evidence type="ECO:0000256" key="9">
    <source>
        <dbReference type="ARBA" id="ARBA00022821"/>
    </source>
</evidence>
<dbReference type="GO" id="GO:0009626">
    <property type="term" value="P:plant-type hypersensitive response"/>
    <property type="evidence" value="ECO:0007669"/>
    <property type="project" value="UniProtKB-KW"/>
</dbReference>
<dbReference type="Gene3D" id="3.40.50.300">
    <property type="entry name" value="P-loop containing nucleotide triphosphate hydrolases"/>
    <property type="match status" value="1"/>
</dbReference>
<dbReference type="InterPro" id="IPR027417">
    <property type="entry name" value="P-loop_NTPase"/>
</dbReference>
<reference evidence="14" key="1">
    <citation type="journal article" date="2019" name="Curr. Biol.">
        <title>Genome Sequence of Striga asiatica Provides Insight into the Evolution of Plant Parasitism.</title>
        <authorList>
            <person name="Yoshida S."/>
            <person name="Kim S."/>
            <person name="Wafula E.K."/>
            <person name="Tanskanen J."/>
            <person name="Kim Y.M."/>
            <person name="Honaas L."/>
            <person name="Yang Z."/>
            <person name="Spallek T."/>
            <person name="Conn C.E."/>
            <person name="Ichihashi Y."/>
            <person name="Cheong K."/>
            <person name="Cui S."/>
            <person name="Der J.P."/>
            <person name="Gundlach H."/>
            <person name="Jiao Y."/>
            <person name="Hori C."/>
            <person name="Ishida J.K."/>
            <person name="Kasahara H."/>
            <person name="Kiba T."/>
            <person name="Kim M.S."/>
            <person name="Koo N."/>
            <person name="Laohavisit A."/>
            <person name="Lee Y.H."/>
            <person name="Lumba S."/>
            <person name="McCourt P."/>
            <person name="Mortimer J.C."/>
            <person name="Mutuku J.M."/>
            <person name="Nomura T."/>
            <person name="Sasaki-Sekimoto Y."/>
            <person name="Seto Y."/>
            <person name="Wang Y."/>
            <person name="Wakatake T."/>
            <person name="Sakakibara H."/>
            <person name="Demura T."/>
            <person name="Yamaguchi S."/>
            <person name="Yoneyama K."/>
            <person name="Manabe R.I."/>
            <person name="Nelson D.C."/>
            <person name="Schulman A.H."/>
            <person name="Timko M.P."/>
            <person name="dePamphilis C.W."/>
            <person name="Choi D."/>
            <person name="Shirasu K."/>
        </authorList>
    </citation>
    <scope>NUCLEOTIDE SEQUENCE [LARGE SCALE GENOMIC DNA]</scope>
    <source>
        <strain evidence="14">cv. UVA1</strain>
    </source>
</reference>
<dbReference type="SUPFAM" id="SSF52540">
    <property type="entry name" value="P-loop containing nucleoside triphosphate hydrolases"/>
    <property type="match status" value="1"/>
</dbReference>
<dbReference type="GO" id="GO:0005737">
    <property type="term" value="C:cytoplasm"/>
    <property type="evidence" value="ECO:0007669"/>
    <property type="project" value="UniProtKB-SubCell"/>
</dbReference>
<evidence type="ECO:0000256" key="7">
    <source>
        <dbReference type="ARBA" id="ARBA00022737"/>
    </source>
</evidence>
<keyword evidence="4" id="KW-0963">Cytoplasm</keyword>
<accession>A0A5A7RAB4</accession>
<comment type="caution">
    <text evidence="13">The sequence shown here is derived from an EMBL/GenBank/DDBJ whole genome shotgun (WGS) entry which is preliminary data.</text>
</comment>
<dbReference type="Gene3D" id="1.20.5.4130">
    <property type="match status" value="1"/>
</dbReference>
<dbReference type="Gene3D" id="1.10.10.10">
    <property type="entry name" value="Winged helix-like DNA-binding domain superfamily/Winged helix DNA-binding domain"/>
    <property type="match status" value="1"/>
</dbReference>
<dbReference type="Pfam" id="PF00931">
    <property type="entry name" value="NB-ARC"/>
    <property type="match status" value="1"/>
</dbReference>
<dbReference type="InterPro" id="IPR044974">
    <property type="entry name" value="Disease_R_plants"/>
</dbReference>
<dbReference type="Gene3D" id="1.10.8.430">
    <property type="entry name" value="Helical domain of apoptotic protease-activating factors"/>
    <property type="match status" value="1"/>
</dbReference>
<keyword evidence="5" id="KW-0433">Leucine-rich repeat</keyword>
<evidence type="ECO:0000256" key="2">
    <source>
        <dbReference type="ARBA" id="ARBA00004496"/>
    </source>
</evidence>
<evidence type="ECO:0000313" key="14">
    <source>
        <dbReference type="Proteomes" id="UP000325081"/>
    </source>
</evidence>
<evidence type="ECO:0000256" key="6">
    <source>
        <dbReference type="ARBA" id="ARBA00022667"/>
    </source>
</evidence>
<gene>
    <name evidence="13" type="ORF">STAS_31045</name>
</gene>
<evidence type="ECO:0000256" key="8">
    <source>
        <dbReference type="ARBA" id="ARBA00022741"/>
    </source>
</evidence>
<evidence type="ECO:0000256" key="10">
    <source>
        <dbReference type="ARBA" id="ARBA00022840"/>
    </source>
</evidence>
<dbReference type="GO" id="GO:0051607">
    <property type="term" value="P:defense response to virus"/>
    <property type="evidence" value="ECO:0007669"/>
    <property type="project" value="UniProtKB-ARBA"/>
</dbReference>
<dbReference type="PANTHER" id="PTHR23155:SF1152">
    <property type="entry name" value="AAA+ ATPASE DOMAIN-CONTAINING PROTEIN"/>
    <property type="match status" value="1"/>
</dbReference>
<comment type="similarity">
    <text evidence="3">Belongs to the disease resistance NB-LRR family.</text>
</comment>
<dbReference type="PRINTS" id="PR00364">
    <property type="entry name" value="DISEASERSIST"/>
</dbReference>
<dbReference type="SUPFAM" id="SSF52058">
    <property type="entry name" value="L domain-like"/>
    <property type="match status" value="1"/>
</dbReference>
<dbReference type="OrthoDB" id="690341at2759"/>
<evidence type="ECO:0000256" key="4">
    <source>
        <dbReference type="ARBA" id="ARBA00022490"/>
    </source>
</evidence>
<dbReference type="InterPro" id="IPR032675">
    <property type="entry name" value="LRR_dom_sf"/>
</dbReference>
<evidence type="ECO:0000313" key="13">
    <source>
        <dbReference type="EMBL" id="GER53527.1"/>
    </source>
</evidence>
<feature type="domain" description="Disease resistance protein winged helix" evidence="12">
    <location>
        <begin position="417"/>
        <end position="488"/>
    </location>
</feature>
<evidence type="ECO:0000256" key="5">
    <source>
        <dbReference type="ARBA" id="ARBA00022614"/>
    </source>
</evidence>
<dbReference type="GO" id="GO:0005524">
    <property type="term" value="F:ATP binding"/>
    <property type="evidence" value="ECO:0007669"/>
    <property type="project" value="UniProtKB-KW"/>
</dbReference>
<dbReference type="InterPro" id="IPR058922">
    <property type="entry name" value="WHD_DRP"/>
</dbReference>
<evidence type="ECO:0000259" key="11">
    <source>
        <dbReference type="Pfam" id="PF00931"/>
    </source>
</evidence>
<dbReference type="EMBL" id="BKCP01010626">
    <property type="protein sequence ID" value="GER53527.1"/>
    <property type="molecule type" value="Genomic_DNA"/>
</dbReference>
<comment type="subcellular location">
    <subcellularLocation>
        <location evidence="2">Cytoplasm</location>
    </subcellularLocation>
</comment>
<name>A0A5A7RAB4_STRAF</name>
<keyword evidence="10" id="KW-0067">ATP-binding</keyword>
<dbReference type="GO" id="GO:0043531">
    <property type="term" value="F:ADP binding"/>
    <property type="evidence" value="ECO:0007669"/>
    <property type="project" value="InterPro"/>
</dbReference>
<comment type="function">
    <text evidence="1">Confers resistance to late blight (Phytophthora infestans) races carrying the avirulence gene Avr1. Resistance proteins guard the plant against pathogens that contain an appropriate avirulence protein via an indirect interaction with this avirulence protein. That triggers a defense system including the hypersensitive response, which restricts the pathogen growth.</text>
</comment>
<evidence type="ECO:0000259" key="12">
    <source>
        <dbReference type="Pfam" id="PF23559"/>
    </source>
</evidence>
<dbReference type="Pfam" id="PF23559">
    <property type="entry name" value="WHD_DRP"/>
    <property type="match status" value="1"/>
</dbReference>
<feature type="domain" description="NB-ARC" evidence="11">
    <location>
        <begin position="166"/>
        <end position="332"/>
    </location>
</feature>
<dbReference type="InterPro" id="IPR002182">
    <property type="entry name" value="NB-ARC"/>
</dbReference>